<dbReference type="InterPro" id="IPR020904">
    <property type="entry name" value="Sc_DH/Rdtase_CS"/>
</dbReference>
<sequence>MPFPHKTVLITGATAGIGRALAERMAENGVFVIAVGRRKDRLRELEAKHGKDKVVAEEFDMTKTAEIPAWAQRITKQYPALSCIILNAGIQRTLDFTNPSYEELSSKITSEIDTNYTSPLLTITAFLPHLISLGTSSPSSSSSSSPAAASVILVTSGLALVPIARCANYCSTKSALHHFGLSLRSQMQSSPATRHVRVIDILPPAVQTELHELQPELVAAGQAQIGMPLKAFIDETWAALDRWDENENEIMVNEVKQRFGHIDDEKKAAFKRLEALMKGMKG</sequence>
<dbReference type="PROSITE" id="PS00061">
    <property type="entry name" value="ADH_SHORT"/>
    <property type="match status" value="1"/>
</dbReference>
<comment type="similarity">
    <text evidence="1">Belongs to the short-chain dehydrogenases/reductases (SDR) family.</text>
</comment>
<evidence type="ECO:0000313" key="5">
    <source>
        <dbReference type="Proteomes" id="UP001265746"/>
    </source>
</evidence>
<keyword evidence="5" id="KW-1185">Reference proteome</keyword>
<keyword evidence="2" id="KW-0521">NADP</keyword>
<evidence type="ECO:0000256" key="1">
    <source>
        <dbReference type="ARBA" id="ARBA00006484"/>
    </source>
</evidence>
<dbReference type="PRINTS" id="PR00081">
    <property type="entry name" value="GDHRDH"/>
</dbReference>
<name>A0AAD9W8W7_PHOAM</name>
<accession>A0AAD9W8W7</accession>
<gene>
    <name evidence="4" type="ORF">N8I77_002065</name>
</gene>
<evidence type="ECO:0000313" key="4">
    <source>
        <dbReference type="EMBL" id="KAK2615300.1"/>
    </source>
</evidence>
<dbReference type="PANTHER" id="PTHR43669:SF11">
    <property type="entry name" value="SHORT-CHAIN DEHYDROGENASE_OXIDOREDUCTASE"/>
    <property type="match status" value="1"/>
</dbReference>
<proteinExistence type="inferred from homology"/>
<reference evidence="4" key="1">
    <citation type="submission" date="2023-06" db="EMBL/GenBank/DDBJ databases">
        <authorList>
            <person name="Noh H."/>
        </authorList>
    </citation>
    <scope>NUCLEOTIDE SEQUENCE</scope>
    <source>
        <strain evidence="4">DUCC20226</strain>
    </source>
</reference>
<dbReference type="InterPro" id="IPR002347">
    <property type="entry name" value="SDR_fam"/>
</dbReference>
<dbReference type="PANTHER" id="PTHR43669">
    <property type="entry name" value="5-KETO-D-GLUCONATE 5-REDUCTASE"/>
    <property type="match status" value="1"/>
</dbReference>
<dbReference type="EMBL" id="JAUJFL010000001">
    <property type="protein sequence ID" value="KAK2615300.1"/>
    <property type="molecule type" value="Genomic_DNA"/>
</dbReference>
<dbReference type="SUPFAM" id="SSF51735">
    <property type="entry name" value="NAD(P)-binding Rossmann-fold domains"/>
    <property type="match status" value="1"/>
</dbReference>
<keyword evidence="3" id="KW-0560">Oxidoreductase</keyword>
<dbReference type="InterPro" id="IPR036291">
    <property type="entry name" value="NAD(P)-bd_dom_sf"/>
</dbReference>
<protein>
    <submittedName>
        <fullName evidence="4">Uncharacterized protein</fullName>
    </submittedName>
</protein>
<dbReference type="Gene3D" id="3.40.50.720">
    <property type="entry name" value="NAD(P)-binding Rossmann-like Domain"/>
    <property type="match status" value="1"/>
</dbReference>
<dbReference type="Pfam" id="PF00106">
    <property type="entry name" value="adh_short"/>
    <property type="match status" value="1"/>
</dbReference>
<organism evidence="4 5">
    <name type="scientific">Phomopsis amygdali</name>
    <name type="common">Fusicoccum amygdali</name>
    <dbReference type="NCBI Taxonomy" id="1214568"/>
    <lineage>
        <taxon>Eukaryota</taxon>
        <taxon>Fungi</taxon>
        <taxon>Dikarya</taxon>
        <taxon>Ascomycota</taxon>
        <taxon>Pezizomycotina</taxon>
        <taxon>Sordariomycetes</taxon>
        <taxon>Sordariomycetidae</taxon>
        <taxon>Diaporthales</taxon>
        <taxon>Diaporthaceae</taxon>
        <taxon>Diaporthe</taxon>
    </lineage>
</organism>
<dbReference type="AlphaFoldDB" id="A0AAD9W8W7"/>
<evidence type="ECO:0000256" key="2">
    <source>
        <dbReference type="ARBA" id="ARBA00022857"/>
    </source>
</evidence>
<dbReference type="Proteomes" id="UP001265746">
    <property type="component" value="Unassembled WGS sequence"/>
</dbReference>
<evidence type="ECO:0000256" key="3">
    <source>
        <dbReference type="ARBA" id="ARBA00023002"/>
    </source>
</evidence>
<comment type="caution">
    <text evidence="4">The sequence shown here is derived from an EMBL/GenBank/DDBJ whole genome shotgun (WGS) entry which is preliminary data.</text>
</comment>
<dbReference type="GO" id="GO:0016491">
    <property type="term" value="F:oxidoreductase activity"/>
    <property type="evidence" value="ECO:0007669"/>
    <property type="project" value="UniProtKB-KW"/>
</dbReference>